<dbReference type="InterPro" id="IPR001387">
    <property type="entry name" value="Cro/C1-type_HTH"/>
</dbReference>
<gene>
    <name evidence="3" type="ORF">CcrPW_gp148c</name>
</gene>
<feature type="region of interest" description="Disordered" evidence="1">
    <location>
        <begin position="1"/>
        <end position="31"/>
    </location>
</feature>
<dbReference type="Gene3D" id="1.10.260.40">
    <property type="entry name" value="lambda repressor-like DNA-binding domains"/>
    <property type="match status" value="1"/>
</dbReference>
<evidence type="ECO:0000313" key="3">
    <source>
        <dbReference type="EMBL" id="AXQ68687.1"/>
    </source>
</evidence>
<protein>
    <submittedName>
        <fullName evidence="3">Putative HTH DNA binding protein</fullName>
    </submittedName>
</protein>
<reference evidence="4" key="1">
    <citation type="submission" date="2018-07" db="EMBL/GenBank/DDBJ databases">
        <title>Giant CbK-like Caulobacter bacteriophages have genetically divergent genomes.</title>
        <authorList>
            <person name="Wilson K.M."/>
            <person name="Ely B."/>
        </authorList>
    </citation>
    <scope>NUCLEOTIDE SEQUENCE [LARGE SCALE GENOMIC DNA]</scope>
</reference>
<dbReference type="Proteomes" id="UP000259026">
    <property type="component" value="Segment"/>
</dbReference>
<dbReference type="SMART" id="SM00530">
    <property type="entry name" value="HTH_XRE"/>
    <property type="match status" value="1"/>
</dbReference>
<reference evidence="3 4" key="2">
    <citation type="submission" date="2018-09" db="EMBL/GenBank/DDBJ databases">
        <title>Giant CbK-like Caulobacter bacteriophages have genetically divergent genomes.</title>
        <authorList>
            <person name="Wilson K."/>
            <person name="Ely B."/>
        </authorList>
    </citation>
    <scope>NUCLEOTIDE SEQUENCE [LARGE SCALE GENOMIC DNA]</scope>
</reference>
<sequence>MQQVTMMRESVNTTERPTQSKARGGSSPTPLEMIEGLKDRLKEKRDALGLSQLDVARQIIFWNNKQHEHKVLSRSAYCMYESGEVVPDLSKIVLLATVLKCDPQWLAFGIGEESTDMPGMIEEVDYIADGEVWIALKPWTFDEDWIVSRFEVSPQALALYTVNDFSTNLKPGDVAVVRRGSEPGSSHAEYVYAQNGIASVASITRPHRNGPYRVYSADRKKFDEVDPEELHFLGKVVGKVSDL</sequence>
<evidence type="ECO:0000313" key="4">
    <source>
        <dbReference type="Proteomes" id="UP000259026"/>
    </source>
</evidence>
<dbReference type="InterPro" id="IPR010982">
    <property type="entry name" value="Lambda_DNA-bd_dom_sf"/>
</dbReference>
<dbReference type="GO" id="GO:0003677">
    <property type="term" value="F:DNA binding"/>
    <property type="evidence" value="ECO:0007669"/>
    <property type="project" value="InterPro"/>
</dbReference>
<evidence type="ECO:0000256" key="1">
    <source>
        <dbReference type="SAM" id="MobiDB-lite"/>
    </source>
</evidence>
<feature type="compositionally biased region" description="Polar residues" evidence="1">
    <location>
        <begin position="1"/>
        <end position="29"/>
    </location>
</feature>
<dbReference type="EMBL" id="MH588545">
    <property type="protein sequence ID" value="AXQ68687.1"/>
    <property type="molecule type" value="Genomic_DNA"/>
</dbReference>
<dbReference type="CDD" id="cd00093">
    <property type="entry name" value="HTH_XRE"/>
    <property type="match status" value="1"/>
</dbReference>
<accession>A0A385ECZ1</accession>
<proteinExistence type="predicted"/>
<name>A0A385ECZ1_9CAUD</name>
<evidence type="ECO:0000259" key="2">
    <source>
        <dbReference type="PROSITE" id="PS50943"/>
    </source>
</evidence>
<dbReference type="PROSITE" id="PS50943">
    <property type="entry name" value="HTH_CROC1"/>
    <property type="match status" value="1"/>
</dbReference>
<dbReference type="SUPFAM" id="SSF47413">
    <property type="entry name" value="lambda repressor-like DNA-binding domains"/>
    <property type="match status" value="1"/>
</dbReference>
<feature type="domain" description="HTH cro/C1-type" evidence="2">
    <location>
        <begin position="41"/>
        <end position="106"/>
    </location>
</feature>
<organism evidence="3 4">
    <name type="scientific">Caulobacter phage CcrPW</name>
    <dbReference type="NCBI Taxonomy" id="2283271"/>
    <lineage>
        <taxon>Viruses</taxon>
        <taxon>Duplodnaviria</taxon>
        <taxon>Heunggongvirae</taxon>
        <taxon>Uroviricota</taxon>
        <taxon>Caudoviricetes</taxon>
        <taxon>Jeanschmidtviridae</taxon>
        <taxon>Colossusvirus</taxon>
        <taxon>Colossusvirus PW</taxon>
    </lineage>
</organism>
<keyword evidence="4" id="KW-1185">Reference proteome</keyword>